<evidence type="ECO:0000313" key="6">
    <source>
        <dbReference type="EMBL" id="ACL95965.1"/>
    </source>
</evidence>
<name>A0A0H3C9Y0_CAUVN</name>
<evidence type="ECO:0000256" key="3">
    <source>
        <dbReference type="ARBA" id="ARBA00022989"/>
    </source>
</evidence>
<protein>
    <submittedName>
        <fullName evidence="6">Type IV secretory pathway, VirB3 protein</fullName>
    </submittedName>
</protein>
<dbReference type="GeneID" id="7330652"/>
<evidence type="ECO:0000256" key="1">
    <source>
        <dbReference type="ARBA" id="ARBA00004370"/>
    </source>
</evidence>
<dbReference type="PATRIC" id="fig|565050.3.peg.2454"/>
<keyword evidence="7" id="KW-1185">Reference proteome</keyword>
<dbReference type="RefSeq" id="WP_010920276.1">
    <property type="nucleotide sequence ID" value="NC_011916.1"/>
</dbReference>
<evidence type="ECO:0000256" key="2">
    <source>
        <dbReference type="ARBA" id="ARBA00022692"/>
    </source>
</evidence>
<evidence type="ECO:0000313" key="7">
    <source>
        <dbReference type="Proteomes" id="UP000001364"/>
    </source>
</evidence>
<dbReference type="EMBL" id="CP001340">
    <property type="protein sequence ID" value="ACL95965.1"/>
    <property type="molecule type" value="Genomic_DNA"/>
</dbReference>
<dbReference type="NCBIfam" id="NF010474">
    <property type="entry name" value="PRK13899.1"/>
    <property type="match status" value="1"/>
</dbReference>
<dbReference type="OrthoDB" id="5638399at2"/>
<sequence>MSGPGSDPVFAALTRPQMVAGVTYSYAVFNLIVTMEAFLISKSFWALLIAPLVHAVGYLGCLNEPRFFDLWITKVSRCPNIRNRGFWQANSYRP</sequence>
<dbReference type="RefSeq" id="YP_002517873.1">
    <property type="nucleotide sequence ID" value="NC_011916.1"/>
</dbReference>
<feature type="transmembrane region" description="Helical" evidence="5">
    <location>
        <begin position="44"/>
        <end position="62"/>
    </location>
</feature>
<comment type="subcellular location">
    <subcellularLocation>
        <location evidence="1">Membrane</location>
    </subcellularLocation>
</comment>
<evidence type="ECO:0000256" key="5">
    <source>
        <dbReference type="SAM" id="Phobius"/>
    </source>
</evidence>
<keyword evidence="4 5" id="KW-0472">Membrane</keyword>
<dbReference type="HOGENOM" id="CLU_158477_3_0_5"/>
<reference evidence="6 7" key="1">
    <citation type="journal article" date="2010" name="J. Bacteriol.">
        <title>The genetic basis of laboratory adaptation in Caulobacter crescentus.</title>
        <authorList>
            <person name="Marks M.E."/>
            <person name="Castro-Rojas C.M."/>
            <person name="Teiling C."/>
            <person name="Du L."/>
            <person name="Kapatral V."/>
            <person name="Walunas T.L."/>
            <person name="Crosson S."/>
        </authorList>
    </citation>
    <scope>NUCLEOTIDE SEQUENCE [LARGE SCALE GENOMIC DNA]</scope>
    <source>
        <strain evidence="7">NA1000 / CB15N</strain>
    </source>
</reference>
<dbReference type="Pfam" id="PF05101">
    <property type="entry name" value="VirB3"/>
    <property type="match status" value="1"/>
</dbReference>
<dbReference type="SMR" id="A0A0H3C9Y0"/>
<dbReference type="GO" id="GO:0016020">
    <property type="term" value="C:membrane"/>
    <property type="evidence" value="ECO:0007669"/>
    <property type="project" value="UniProtKB-SubCell"/>
</dbReference>
<dbReference type="KEGG" id="ccs:CCNA_02500"/>
<evidence type="ECO:0000256" key="4">
    <source>
        <dbReference type="ARBA" id="ARBA00023136"/>
    </source>
</evidence>
<proteinExistence type="predicted"/>
<dbReference type="InterPro" id="IPR007792">
    <property type="entry name" value="T4SS_VirB3/TrbD/AvhB"/>
</dbReference>
<keyword evidence="3 5" id="KW-1133">Transmembrane helix</keyword>
<keyword evidence="2 5" id="KW-0812">Transmembrane</keyword>
<dbReference type="AlphaFoldDB" id="A0A0H3C9Y0"/>
<gene>
    <name evidence="6" type="ordered locus">CCNA_02500</name>
</gene>
<dbReference type="Proteomes" id="UP000001364">
    <property type="component" value="Chromosome"/>
</dbReference>
<organism evidence="6 7">
    <name type="scientific">Caulobacter vibrioides (strain NA1000 / CB15N)</name>
    <name type="common">Caulobacter crescentus</name>
    <dbReference type="NCBI Taxonomy" id="565050"/>
    <lineage>
        <taxon>Bacteria</taxon>
        <taxon>Pseudomonadati</taxon>
        <taxon>Pseudomonadota</taxon>
        <taxon>Alphaproteobacteria</taxon>
        <taxon>Caulobacterales</taxon>
        <taxon>Caulobacteraceae</taxon>
        <taxon>Caulobacter</taxon>
    </lineage>
</organism>
<accession>A0A0H3C9Y0</accession>